<keyword evidence="2 6" id="KW-0378">Hydrolase</keyword>
<dbReference type="InterPro" id="IPR004843">
    <property type="entry name" value="Calcineurin-like_PHP"/>
</dbReference>
<gene>
    <name evidence="6" type="ORF">ACFQ4E_07555</name>
</gene>
<dbReference type="GO" id="GO:0016787">
    <property type="term" value="F:hydrolase activity"/>
    <property type="evidence" value="ECO:0007669"/>
    <property type="project" value="UniProtKB-KW"/>
</dbReference>
<evidence type="ECO:0000256" key="3">
    <source>
        <dbReference type="ARBA" id="ARBA00023004"/>
    </source>
</evidence>
<dbReference type="InterPro" id="IPR029052">
    <property type="entry name" value="Metallo-depent_PP-like"/>
</dbReference>
<keyword evidence="1" id="KW-0479">Metal-binding</keyword>
<evidence type="ECO:0000256" key="1">
    <source>
        <dbReference type="ARBA" id="ARBA00022723"/>
    </source>
</evidence>
<evidence type="ECO:0000256" key="4">
    <source>
        <dbReference type="ARBA" id="ARBA00025742"/>
    </source>
</evidence>
<evidence type="ECO:0000313" key="6">
    <source>
        <dbReference type="EMBL" id="MFD1342268.1"/>
    </source>
</evidence>
<evidence type="ECO:0000256" key="2">
    <source>
        <dbReference type="ARBA" id="ARBA00022801"/>
    </source>
</evidence>
<dbReference type="Gene3D" id="3.60.21.10">
    <property type="match status" value="1"/>
</dbReference>
<dbReference type="InterPro" id="IPR050884">
    <property type="entry name" value="CNP_phosphodiesterase-III"/>
</dbReference>
<name>A0ABW3ZGV5_9RHOB</name>
<dbReference type="SUPFAM" id="SSF56300">
    <property type="entry name" value="Metallo-dependent phosphatases"/>
    <property type="match status" value="1"/>
</dbReference>
<sequence length="262" mass="29473">MTRLVHLSDLHFGRDRAELAAPLRGCLEELAPELVIVSGDLTQRARKHQFAEARTFLDGLGLPWLAVPGNHDTPLDNLFLRFLRPFSRFRAAVSAQLEPVHLGDGYTVVGLNTVNPQAWQSGKLRRRSLRHVERALAERDGFGLVVMHHPPEMAPGDRKRGMRGAERGLRELAHMGADLVLCGHLHVWRAMPLRAEASILMLQAGTGLSNRLRGEPNDFNLLEIDDCDVLVSRYGAGSDEAQFQRLSRTRFRKEDARWEVLT</sequence>
<dbReference type="EC" id="3.1.-.-" evidence="6"/>
<dbReference type="PANTHER" id="PTHR42988:SF2">
    <property type="entry name" value="CYCLIC NUCLEOTIDE PHOSPHODIESTERASE CBUA0032-RELATED"/>
    <property type="match status" value="1"/>
</dbReference>
<protein>
    <submittedName>
        <fullName evidence="6">Metallophosphoesterase family protein</fullName>
        <ecNumber evidence="6">3.1.-.-</ecNumber>
    </submittedName>
</protein>
<keyword evidence="7" id="KW-1185">Reference proteome</keyword>
<evidence type="ECO:0000259" key="5">
    <source>
        <dbReference type="Pfam" id="PF00149"/>
    </source>
</evidence>
<dbReference type="RefSeq" id="WP_386802330.1">
    <property type="nucleotide sequence ID" value="NZ_JBHTMU010000010.1"/>
</dbReference>
<dbReference type="PANTHER" id="PTHR42988">
    <property type="entry name" value="PHOSPHOHYDROLASE"/>
    <property type="match status" value="1"/>
</dbReference>
<dbReference type="Pfam" id="PF00149">
    <property type="entry name" value="Metallophos"/>
    <property type="match status" value="1"/>
</dbReference>
<reference evidence="7" key="1">
    <citation type="journal article" date="2019" name="Int. J. Syst. Evol. Microbiol.">
        <title>The Global Catalogue of Microorganisms (GCM) 10K type strain sequencing project: providing services to taxonomists for standard genome sequencing and annotation.</title>
        <authorList>
            <consortium name="The Broad Institute Genomics Platform"/>
            <consortium name="The Broad Institute Genome Sequencing Center for Infectious Disease"/>
            <person name="Wu L."/>
            <person name="Ma J."/>
        </authorList>
    </citation>
    <scope>NUCLEOTIDE SEQUENCE [LARGE SCALE GENOMIC DNA]</scope>
    <source>
        <strain evidence="7">CCUG 62953</strain>
    </source>
</reference>
<dbReference type="Proteomes" id="UP001597135">
    <property type="component" value="Unassembled WGS sequence"/>
</dbReference>
<keyword evidence="3" id="KW-0408">Iron</keyword>
<accession>A0ABW3ZGV5</accession>
<organism evidence="6 7">
    <name type="scientific">Litorisediminicola beolgyonensis</name>
    <dbReference type="NCBI Taxonomy" id="1173614"/>
    <lineage>
        <taxon>Bacteria</taxon>
        <taxon>Pseudomonadati</taxon>
        <taxon>Pseudomonadota</taxon>
        <taxon>Alphaproteobacteria</taxon>
        <taxon>Rhodobacterales</taxon>
        <taxon>Paracoccaceae</taxon>
        <taxon>Litorisediminicola</taxon>
    </lineage>
</organism>
<comment type="caution">
    <text evidence="6">The sequence shown here is derived from an EMBL/GenBank/DDBJ whole genome shotgun (WGS) entry which is preliminary data.</text>
</comment>
<comment type="similarity">
    <text evidence="4">Belongs to the cyclic nucleotide phosphodiesterase class-III family.</text>
</comment>
<feature type="domain" description="Calcineurin-like phosphoesterase" evidence="5">
    <location>
        <begin position="3"/>
        <end position="187"/>
    </location>
</feature>
<dbReference type="EMBL" id="JBHTMU010000010">
    <property type="protein sequence ID" value="MFD1342268.1"/>
    <property type="molecule type" value="Genomic_DNA"/>
</dbReference>
<proteinExistence type="inferred from homology"/>
<evidence type="ECO:0000313" key="7">
    <source>
        <dbReference type="Proteomes" id="UP001597135"/>
    </source>
</evidence>